<evidence type="ECO:0000313" key="1">
    <source>
        <dbReference type="EMBL" id="SFV62288.1"/>
    </source>
</evidence>
<dbReference type="EMBL" id="FPHD01000058">
    <property type="protein sequence ID" value="SFV62288.1"/>
    <property type="molecule type" value="Genomic_DNA"/>
</dbReference>
<sequence length="68" mass="7505">MLVLPPLLPVLLPPEVVPVFDDVVVPLFPLAGVELPPPPPQPMSTTEAATIERCFNCKRIKILCYIKK</sequence>
<name>A0A1W1C8V0_9ZZZZ</name>
<reference evidence="1" key="1">
    <citation type="submission" date="2016-10" db="EMBL/GenBank/DDBJ databases">
        <authorList>
            <person name="de Groot N.N."/>
        </authorList>
    </citation>
    <scope>NUCLEOTIDE SEQUENCE</scope>
</reference>
<proteinExistence type="predicted"/>
<protein>
    <submittedName>
        <fullName evidence="1">Uncharacterized protein</fullName>
    </submittedName>
</protein>
<gene>
    <name evidence="1" type="ORF">MNB_SV-8-141</name>
</gene>
<organism evidence="1">
    <name type="scientific">hydrothermal vent metagenome</name>
    <dbReference type="NCBI Taxonomy" id="652676"/>
    <lineage>
        <taxon>unclassified sequences</taxon>
        <taxon>metagenomes</taxon>
        <taxon>ecological metagenomes</taxon>
    </lineage>
</organism>
<accession>A0A1W1C8V0</accession>
<dbReference type="AlphaFoldDB" id="A0A1W1C8V0"/>